<proteinExistence type="predicted"/>
<gene>
    <name evidence="1" type="ORF">C5F46_14650</name>
</gene>
<comment type="caution">
    <text evidence="1">The sequence shown here is derived from an EMBL/GenBank/DDBJ whole genome shotgun (WGS) entry which is preliminary data.</text>
</comment>
<dbReference type="OrthoDB" id="281660at2"/>
<organism evidence="1 2">
    <name type="scientific">Phaeovulum veldkampii DSM 11550</name>
    <dbReference type="NCBI Taxonomy" id="1185920"/>
    <lineage>
        <taxon>Bacteria</taxon>
        <taxon>Pseudomonadati</taxon>
        <taxon>Pseudomonadota</taxon>
        <taxon>Alphaproteobacteria</taxon>
        <taxon>Rhodobacterales</taxon>
        <taxon>Paracoccaceae</taxon>
        <taxon>Phaeovulum</taxon>
    </lineage>
</organism>
<dbReference type="Proteomes" id="UP000241899">
    <property type="component" value="Unassembled WGS sequence"/>
</dbReference>
<accession>A0A2T4J9T3</accession>
<evidence type="ECO:0000313" key="1">
    <source>
        <dbReference type="EMBL" id="PTE14652.1"/>
    </source>
</evidence>
<dbReference type="AlphaFoldDB" id="A0A2T4J9T3"/>
<sequence length="101" mass="11343">MSTRAQIAIQIGPSEWAHIYTHYDGYPSHMLPALAAWTPVDILAAKEIRQVRADALDCFVPPRDPVILPRPTCQFCYLYVWQDGAWIELDPETHAPEGAAP</sequence>
<dbReference type="EMBL" id="PZKF01000055">
    <property type="protein sequence ID" value="PTE14652.1"/>
    <property type="molecule type" value="Genomic_DNA"/>
</dbReference>
<evidence type="ECO:0000313" key="2">
    <source>
        <dbReference type="Proteomes" id="UP000241899"/>
    </source>
</evidence>
<dbReference type="RefSeq" id="WP_107326089.1">
    <property type="nucleotide sequence ID" value="NZ_NHSP01000046.1"/>
</dbReference>
<keyword evidence="2" id="KW-1185">Reference proteome</keyword>
<protein>
    <submittedName>
        <fullName evidence="1">Uncharacterized protein</fullName>
    </submittedName>
</protein>
<reference evidence="1 2" key="1">
    <citation type="submission" date="2018-03" db="EMBL/GenBank/DDBJ databases">
        <title>Rhodobacter veldkampii.</title>
        <authorList>
            <person name="Meyer T.E."/>
            <person name="Miller S."/>
            <person name="Lodha T."/>
            <person name="Gandham S."/>
            <person name="Chintalapati S."/>
            <person name="Chintalapati V.R."/>
        </authorList>
    </citation>
    <scope>NUCLEOTIDE SEQUENCE [LARGE SCALE GENOMIC DNA]</scope>
    <source>
        <strain evidence="1 2">DSM 11550</strain>
    </source>
</reference>
<name>A0A2T4J9T3_9RHOB</name>